<dbReference type="NCBIfam" id="NF008747">
    <property type="entry name" value="PRK11780.1"/>
    <property type="match status" value="1"/>
</dbReference>
<gene>
    <name evidence="1" type="primary">elbB</name>
    <name evidence="1" type="ORF">GJJ30_15265</name>
</gene>
<evidence type="ECO:0000313" key="1">
    <source>
        <dbReference type="EMBL" id="MRS62661.1"/>
    </source>
</evidence>
<organism evidence="1 2">
    <name type="scientific">Larkinella terrae</name>
    <dbReference type="NCBI Taxonomy" id="2025311"/>
    <lineage>
        <taxon>Bacteria</taxon>
        <taxon>Pseudomonadati</taxon>
        <taxon>Bacteroidota</taxon>
        <taxon>Cytophagia</taxon>
        <taxon>Cytophagales</taxon>
        <taxon>Spirosomataceae</taxon>
        <taxon>Larkinella</taxon>
    </lineage>
</organism>
<reference evidence="1 2" key="1">
    <citation type="journal article" date="2018" name="Antonie Van Leeuwenhoek">
        <title>Larkinella terrae sp. nov., isolated from soil on Jeju Island, South Korea.</title>
        <authorList>
            <person name="Ten L.N."/>
            <person name="Jeon J."/>
            <person name="Park S.J."/>
            <person name="Park S."/>
            <person name="Lee S.Y."/>
            <person name="Kim M.K."/>
            <person name="Jung H.Y."/>
        </authorList>
    </citation>
    <scope>NUCLEOTIDE SEQUENCE [LARGE SCALE GENOMIC DNA]</scope>
    <source>
        <strain evidence="1 2">KCTC 52001</strain>
    </source>
</reference>
<proteinExistence type="predicted"/>
<dbReference type="EMBL" id="WJXZ01000009">
    <property type="protein sequence ID" value="MRS62661.1"/>
    <property type="molecule type" value="Genomic_DNA"/>
</dbReference>
<dbReference type="PANTHER" id="PTHR10224:SF12">
    <property type="entry name" value="GLYOXALASE ELBB"/>
    <property type="match status" value="1"/>
</dbReference>
<dbReference type="PANTHER" id="PTHR10224">
    <property type="entry name" value="ES1 PROTEIN HOMOLOG, MITOCHONDRIAL"/>
    <property type="match status" value="1"/>
</dbReference>
<protein>
    <submittedName>
        <fullName evidence="1">Isoprenoid biosynthesis glyoxalase ElbB</fullName>
        <ecNumber evidence="1">4.2.1.-</ecNumber>
    </submittedName>
</protein>
<name>A0A7K0EM96_9BACT</name>
<dbReference type="RefSeq" id="WP_154176038.1">
    <property type="nucleotide sequence ID" value="NZ_WJXZ01000009.1"/>
</dbReference>
<comment type="caution">
    <text evidence="1">The sequence shown here is derived from an EMBL/GenBank/DDBJ whole genome shotgun (WGS) entry which is preliminary data.</text>
</comment>
<dbReference type="EC" id="4.2.1.-" evidence="1"/>
<dbReference type="Gene3D" id="3.40.50.880">
    <property type="match status" value="1"/>
</dbReference>
<keyword evidence="1" id="KW-0456">Lyase</keyword>
<dbReference type="OrthoDB" id="9800516at2"/>
<accession>A0A7K0EM96</accession>
<evidence type="ECO:0000313" key="2">
    <source>
        <dbReference type="Proteomes" id="UP000441754"/>
    </source>
</evidence>
<dbReference type="GO" id="GO:0016829">
    <property type="term" value="F:lyase activity"/>
    <property type="evidence" value="ECO:0007669"/>
    <property type="project" value="UniProtKB-KW"/>
</dbReference>
<dbReference type="InterPro" id="IPR029062">
    <property type="entry name" value="Class_I_gatase-like"/>
</dbReference>
<keyword evidence="2" id="KW-1185">Reference proteome</keyword>
<dbReference type="SUPFAM" id="SSF52317">
    <property type="entry name" value="Class I glutamine amidotransferase-like"/>
    <property type="match status" value="1"/>
</dbReference>
<dbReference type="Proteomes" id="UP000441754">
    <property type="component" value="Unassembled WGS sequence"/>
</dbReference>
<dbReference type="AlphaFoldDB" id="A0A7K0EM96"/>
<sequence>MKIGVLLHGNGVYDGTEIHEAVLTLLALAEVGAETICIAPDVNQYHAVNHLTGEEMPETRNVLVESARIARGKIRNLATLTADELDALVMPGGFGTAKNITKWAFEGPNGAILEPVRQFIRDLVALKKPIVGLCMSPTTIAKALEGSGISATLTVGSDLEESPYEISGIAAGINSLGHHAEMKTVREISIDRENKIITAPCYMMEASILDVRNNIKAAIDALVVLLEEQDLDFTRE</sequence>